<evidence type="ECO:0000256" key="3">
    <source>
        <dbReference type="ARBA" id="ARBA00023172"/>
    </source>
</evidence>
<gene>
    <name evidence="7" type="ORF">G3446_13620</name>
</gene>
<keyword evidence="2 4" id="KW-0238">DNA-binding</keyword>
<reference evidence="7 8" key="1">
    <citation type="submission" date="2020-02" db="EMBL/GenBank/DDBJ databases">
        <title>Genome sequences of Thiorhodococcus mannitoliphagus and Thiorhodococcus minor, purple sulfur photosynthetic bacteria in the gammaproteobacterial family, Chromatiaceae.</title>
        <authorList>
            <person name="Aviles F.A."/>
            <person name="Meyer T.E."/>
            <person name="Kyndt J.A."/>
        </authorList>
    </citation>
    <scope>NUCLEOTIDE SEQUENCE [LARGE SCALE GENOMIC DNA]</scope>
    <source>
        <strain evidence="7 8">DSM 11518</strain>
    </source>
</reference>
<dbReference type="PROSITE" id="PS51900">
    <property type="entry name" value="CB"/>
    <property type="match status" value="2"/>
</dbReference>
<dbReference type="InterPro" id="IPR004107">
    <property type="entry name" value="Integrase_SAM-like_N"/>
</dbReference>
<dbReference type="GO" id="GO:0006310">
    <property type="term" value="P:DNA recombination"/>
    <property type="evidence" value="ECO:0007669"/>
    <property type="project" value="UniProtKB-KW"/>
</dbReference>
<dbReference type="GO" id="GO:0003677">
    <property type="term" value="F:DNA binding"/>
    <property type="evidence" value="ECO:0007669"/>
    <property type="project" value="UniProtKB-UniRule"/>
</dbReference>
<dbReference type="AlphaFoldDB" id="A0A6M0JZG3"/>
<feature type="domain" description="Core-binding (CB)" evidence="6">
    <location>
        <begin position="14"/>
        <end position="93"/>
    </location>
</feature>
<sequence length="405" mass="44741">MSGQPIPLGSSCDPDLDQHLAAFLASLAQAGYAEKTRRDKAHRIAPFIQWIRDNEVKLGEIDDDACIDAFLACPARRRYNHRCALQAFLAYLRAVEILPQRRVEPSPPAALCQRYLAHLSAQQGLSAHSIAAYAISARGFITAMQLPEQAAHVDALVIRRYILDVSQDHAVATVKLYAAGLRSFLRFCFLPGVIARDFSPAVPPIGHWQRKPMPAVLTDEAIERVLATAERSGARGWRDFAILQLLARLGFRASEVLALRLEDLHWESGELLVRGKGNQLERLPLLEEVGASIAQYLCRGRGESDSRHLFLSLKAPRIALQDPSTVSAIARCALTRAGVLPSGRVGAHIFRYSLATRMLRHGASLAEIAQILRHRRIDTTQGYAKVDLAGLRRIAQAWPGLEVVQ</sequence>
<feature type="domain" description="Tyr recombinase" evidence="5">
    <location>
        <begin position="212"/>
        <end position="396"/>
    </location>
</feature>
<evidence type="ECO:0000256" key="4">
    <source>
        <dbReference type="PROSITE-ProRule" id="PRU01248"/>
    </source>
</evidence>
<dbReference type="PANTHER" id="PTHR30349:SF90">
    <property type="entry name" value="TYROSINE RECOMBINASE XERD"/>
    <property type="match status" value="1"/>
</dbReference>
<feature type="domain" description="Core-binding (CB)" evidence="6">
    <location>
        <begin position="106"/>
        <end position="189"/>
    </location>
</feature>
<evidence type="ECO:0000259" key="5">
    <source>
        <dbReference type="PROSITE" id="PS51898"/>
    </source>
</evidence>
<name>A0A6M0JZG3_9GAMM</name>
<accession>A0A6M0JZG3</accession>
<keyword evidence="3" id="KW-0233">DNA recombination</keyword>
<dbReference type="Pfam" id="PF02899">
    <property type="entry name" value="Phage_int_SAM_1"/>
    <property type="match status" value="1"/>
</dbReference>
<keyword evidence="1" id="KW-0229">DNA integration</keyword>
<dbReference type="Gene3D" id="1.10.443.10">
    <property type="entry name" value="Intergrase catalytic core"/>
    <property type="match status" value="1"/>
</dbReference>
<dbReference type="SUPFAM" id="SSF56349">
    <property type="entry name" value="DNA breaking-rejoining enzymes"/>
    <property type="match status" value="1"/>
</dbReference>
<dbReference type="Pfam" id="PF00589">
    <property type="entry name" value="Phage_integrase"/>
    <property type="match status" value="1"/>
</dbReference>
<dbReference type="InterPro" id="IPR010998">
    <property type="entry name" value="Integrase_recombinase_N"/>
</dbReference>
<evidence type="ECO:0000313" key="8">
    <source>
        <dbReference type="Proteomes" id="UP000483379"/>
    </source>
</evidence>
<dbReference type="PROSITE" id="PS51898">
    <property type="entry name" value="TYR_RECOMBINASE"/>
    <property type="match status" value="1"/>
</dbReference>
<dbReference type="PANTHER" id="PTHR30349">
    <property type="entry name" value="PHAGE INTEGRASE-RELATED"/>
    <property type="match status" value="1"/>
</dbReference>
<dbReference type="InterPro" id="IPR013762">
    <property type="entry name" value="Integrase-like_cat_sf"/>
</dbReference>
<keyword evidence="8" id="KW-1185">Reference proteome</keyword>
<evidence type="ECO:0000256" key="2">
    <source>
        <dbReference type="ARBA" id="ARBA00023125"/>
    </source>
</evidence>
<evidence type="ECO:0000259" key="6">
    <source>
        <dbReference type="PROSITE" id="PS51900"/>
    </source>
</evidence>
<protein>
    <submittedName>
        <fullName evidence="7">Tyrosine-type recombinase/integrase</fullName>
    </submittedName>
</protein>
<dbReference type="Gene3D" id="1.10.150.130">
    <property type="match status" value="1"/>
</dbReference>
<evidence type="ECO:0000256" key="1">
    <source>
        <dbReference type="ARBA" id="ARBA00022908"/>
    </source>
</evidence>
<dbReference type="CDD" id="cd01188">
    <property type="entry name" value="INT_RitA_C_like"/>
    <property type="match status" value="1"/>
</dbReference>
<dbReference type="Proteomes" id="UP000483379">
    <property type="component" value="Unassembled WGS sequence"/>
</dbReference>
<dbReference type="InterPro" id="IPR050090">
    <property type="entry name" value="Tyrosine_recombinase_XerCD"/>
</dbReference>
<dbReference type="InterPro" id="IPR011010">
    <property type="entry name" value="DNA_brk_join_enz"/>
</dbReference>
<organism evidence="7 8">
    <name type="scientific">Thiorhodococcus minor</name>
    <dbReference type="NCBI Taxonomy" id="57489"/>
    <lineage>
        <taxon>Bacteria</taxon>
        <taxon>Pseudomonadati</taxon>
        <taxon>Pseudomonadota</taxon>
        <taxon>Gammaproteobacteria</taxon>
        <taxon>Chromatiales</taxon>
        <taxon>Chromatiaceae</taxon>
        <taxon>Thiorhodococcus</taxon>
    </lineage>
</organism>
<evidence type="ECO:0000313" key="7">
    <source>
        <dbReference type="EMBL" id="NEV62918.1"/>
    </source>
</evidence>
<comment type="caution">
    <text evidence="7">The sequence shown here is derived from an EMBL/GenBank/DDBJ whole genome shotgun (WGS) entry which is preliminary data.</text>
</comment>
<dbReference type="EMBL" id="JAAIJQ010000038">
    <property type="protein sequence ID" value="NEV62918.1"/>
    <property type="molecule type" value="Genomic_DNA"/>
</dbReference>
<dbReference type="RefSeq" id="WP_164453384.1">
    <property type="nucleotide sequence ID" value="NZ_JAAIJQ010000038.1"/>
</dbReference>
<dbReference type="GO" id="GO:0015074">
    <property type="term" value="P:DNA integration"/>
    <property type="evidence" value="ECO:0007669"/>
    <property type="project" value="UniProtKB-KW"/>
</dbReference>
<dbReference type="InterPro" id="IPR044068">
    <property type="entry name" value="CB"/>
</dbReference>
<dbReference type="InterPro" id="IPR002104">
    <property type="entry name" value="Integrase_catalytic"/>
</dbReference>
<proteinExistence type="predicted"/>